<comment type="pathway">
    <text evidence="4">Amino-acid degradation; L-kynurenine degradation; L-alanine and anthranilate from L-kynurenine: step 1/1.</text>
</comment>
<evidence type="ECO:0000256" key="1">
    <source>
        <dbReference type="ARBA" id="ARBA00022642"/>
    </source>
</evidence>
<comment type="catalytic activity">
    <reaction evidence="4">
        <text>L-kynurenine + H2O = anthranilate + L-alanine + H(+)</text>
        <dbReference type="Rhea" id="RHEA:16813"/>
        <dbReference type="ChEBI" id="CHEBI:15377"/>
        <dbReference type="ChEBI" id="CHEBI:15378"/>
        <dbReference type="ChEBI" id="CHEBI:16567"/>
        <dbReference type="ChEBI" id="CHEBI:57959"/>
        <dbReference type="ChEBI" id="CHEBI:57972"/>
        <dbReference type="EC" id="3.7.1.3"/>
    </reaction>
</comment>
<proteinExistence type="inferred from homology"/>
<protein>
    <recommendedName>
        <fullName evidence="4">Kynureninase</fullName>
        <ecNumber evidence="4">3.7.1.3</ecNumber>
    </recommendedName>
</protein>
<accession>A0ABY2ISX6</accession>
<comment type="catalytic activity">
    <reaction evidence="4">
        <text>3-hydroxy-L-kynurenine + H2O = 3-hydroxyanthranilate + L-alanine + H(+)</text>
        <dbReference type="Rhea" id="RHEA:25143"/>
        <dbReference type="ChEBI" id="CHEBI:15377"/>
        <dbReference type="ChEBI" id="CHEBI:15378"/>
        <dbReference type="ChEBI" id="CHEBI:36559"/>
        <dbReference type="ChEBI" id="CHEBI:57972"/>
        <dbReference type="ChEBI" id="CHEBI:58125"/>
        <dbReference type="EC" id="3.7.1.3"/>
    </reaction>
</comment>
<dbReference type="Gene3D" id="3.40.640.10">
    <property type="entry name" value="Type I PLP-dependent aspartate aminotransferase-like (Major domain)"/>
    <property type="match status" value="1"/>
</dbReference>
<keyword evidence="1 4" id="KW-0662">Pyridine nucleotide biosynthesis</keyword>
<keyword evidence="2 4" id="KW-0378">Hydrolase</keyword>
<keyword evidence="5" id="KW-0032">Aminotransferase</keyword>
<dbReference type="PANTHER" id="PTHR14084:SF0">
    <property type="entry name" value="KYNURENINASE"/>
    <property type="match status" value="1"/>
</dbReference>
<keyword evidence="5" id="KW-0808">Transferase</keyword>
<sequence>MTPSTDISPAGNGSQDAHLAFARRMDRIDGLGHYRRQFVGIDPATAAAGATGAAGHTPNPVAYLDGNSLGRPLRASVARITEFLTHDWGTRLIRGWDEAWMDLPLKIGDDIGRAALGAGPGQVFVGDSTTVLLYKLARAAVDYLRVDTEPMRTEIVLDTDNFPTDRYLLEGVAAERGMTLRWIHSDPASGVTVEQVRQAVGPQTALVLLSHVAYRSGFLADMRAITTVVHAAGGLVLWDLSHSVGSVVVELDLCDVDLAVGCSYKYLNGGPGAPAFAYVRRDLQDVLTQPIQGWMGTKDVFTMGPGYVPADGIRRFMSGTPPIVGMLAMQDSIAMIEEAGIDSLRAKSVALTEFALTLVDAWLAPMGVTVSSPREPTHRGGHLTVNHPAMLQVTQILWEHDVIPDFRTPDALRIGLSPLSTSFVETFEGVAAIRDVLRGVLLGQSGLAGGNGTGLGSGLGAGAAGALGAPGVGL</sequence>
<evidence type="ECO:0000313" key="5">
    <source>
        <dbReference type="EMBL" id="TFC93710.1"/>
    </source>
</evidence>
<gene>
    <name evidence="5" type="ORF">E3T28_16415</name>
</gene>
<keyword evidence="3 4" id="KW-0663">Pyridoxal phosphate</keyword>
<dbReference type="RefSeq" id="WP_134433303.1">
    <property type="nucleotide sequence ID" value="NZ_SOGQ01000092.1"/>
</dbReference>
<dbReference type="Gene3D" id="3.90.1150.10">
    <property type="entry name" value="Aspartate Aminotransferase, domain 1"/>
    <property type="match status" value="1"/>
</dbReference>
<comment type="subunit">
    <text evidence="4">Homodimer.</text>
</comment>
<dbReference type="EMBL" id="SOGQ01000092">
    <property type="protein sequence ID" value="TFC93710.1"/>
    <property type="molecule type" value="Genomic_DNA"/>
</dbReference>
<dbReference type="GO" id="GO:0008483">
    <property type="term" value="F:transaminase activity"/>
    <property type="evidence" value="ECO:0007669"/>
    <property type="project" value="UniProtKB-KW"/>
</dbReference>
<dbReference type="InterPro" id="IPR015422">
    <property type="entry name" value="PyrdxlP-dep_Trfase_small"/>
</dbReference>
<keyword evidence="6" id="KW-1185">Reference proteome</keyword>
<comment type="cofactor">
    <cofactor evidence="4">
        <name>pyridoxal 5'-phosphate</name>
        <dbReference type="ChEBI" id="CHEBI:597326"/>
    </cofactor>
</comment>
<comment type="caution">
    <text evidence="5">The sequence shown here is derived from an EMBL/GenBank/DDBJ whole genome shotgun (WGS) entry which is preliminary data.</text>
</comment>
<comment type="pathway">
    <text evidence="4">Cofactor biosynthesis; NAD(+) biosynthesis; quinolinate from L-kynurenine: step 2/3.</text>
</comment>
<evidence type="ECO:0000313" key="6">
    <source>
        <dbReference type="Proteomes" id="UP000297853"/>
    </source>
</evidence>
<dbReference type="InterPro" id="IPR015424">
    <property type="entry name" value="PyrdxlP-dep_Trfase"/>
</dbReference>
<dbReference type="InterPro" id="IPR010111">
    <property type="entry name" value="Kynureninase"/>
</dbReference>
<reference evidence="5 6" key="1">
    <citation type="submission" date="2019-03" db="EMBL/GenBank/DDBJ databases">
        <title>Genomics of glacier-inhabiting Cryobacterium strains.</title>
        <authorList>
            <person name="Liu Q."/>
            <person name="Xin Y.-H."/>
        </authorList>
    </citation>
    <scope>NUCLEOTIDE SEQUENCE [LARGE SCALE GENOMIC DNA]</scope>
    <source>
        <strain evidence="5 6">TMT1-23-1</strain>
    </source>
</reference>
<dbReference type="PANTHER" id="PTHR14084">
    <property type="entry name" value="KYNURENINASE"/>
    <property type="match status" value="1"/>
</dbReference>
<dbReference type="Pfam" id="PF22580">
    <property type="entry name" value="KYNU_C"/>
    <property type="match status" value="1"/>
</dbReference>
<dbReference type="Proteomes" id="UP000297853">
    <property type="component" value="Unassembled WGS sequence"/>
</dbReference>
<dbReference type="SUPFAM" id="SSF53383">
    <property type="entry name" value="PLP-dependent transferases"/>
    <property type="match status" value="1"/>
</dbReference>
<evidence type="ECO:0000256" key="4">
    <source>
        <dbReference type="PIRNR" id="PIRNR038800"/>
    </source>
</evidence>
<name>A0ABY2ISX6_9MICO</name>
<comment type="similarity">
    <text evidence="4">Belongs to the kynureninase family.</text>
</comment>
<dbReference type="PIRSF" id="PIRSF038800">
    <property type="entry name" value="KYNU"/>
    <property type="match status" value="1"/>
</dbReference>
<evidence type="ECO:0000256" key="3">
    <source>
        <dbReference type="ARBA" id="ARBA00022898"/>
    </source>
</evidence>
<evidence type="ECO:0000256" key="2">
    <source>
        <dbReference type="ARBA" id="ARBA00022801"/>
    </source>
</evidence>
<comment type="function">
    <text evidence="4">Catalyzes the cleavage of L-kynurenine (L-Kyn) and L-3-hydroxykynurenine (L-3OHKyn) into anthranilic acid (AA) and 3-hydroxyanthranilic acid (3-OHAA), respectively.</text>
</comment>
<dbReference type="InterPro" id="IPR015421">
    <property type="entry name" value="PyrdxlP-dep_Trfase_major"/>
</dbReference>
<organism evidence="5 6">
    <name type="scientific">Cryobacterium sinapicolor</name>
    <dbReference type="NCBI Taxonomy" id="1259236"/>
    <lineage>
        <taxon>Bacteria</taxon>
        <taxon>Bacillati</taxon>
        <taxon>Actinomycetota</taxon>
        <taxon>Actinomycetes</taxon>
        <taxon>Micrococcales</taxon>
        <taxon>Microbacteriaceae</taxon>
        <taxon>Cryobacterium</taxon>
    </lineage>
</organism>
<dbReference type="EC" id="3.7.1.3" evidence="4"/>